<dbReference type="EMBL" id="QKZT01000003">
    <property type="protein sequence ID" value="PZX55789.1"/>
    <property type="molecule type" value="Genomic_DNA"/>
</dbReference>
<feature type="domain" description="Cytochrome c" evidence="16">
    <location>
        <begin position="377"/>
        <end position="465"/>
    </location>
</feature>
<gene>
    <name evidence="17" type="ORF">LV85_01014</name>
</gene>
<dbReference type="Gene3D" id="2.60.40.420">
    <property type="entry name" value="Cupredoxins - blue copper proteins"/>
    <property type="match status" value="2"/>
</dbReference>
<dbReference type="PANTHER" id="PTHR35008:SF8">
    <property type="entry name" value="ALCOHOL DEHYDROGENASE CYTOCHROME C SUBUNIT"/>
    <property type="match status" value="1"/>
</dbReference>
<evidence type="ECO:0000256" key="4">
    <source>
        <dbReference type="ARBA" id="ARBA00011233"/>
    </source>
</evidence>
<dbReference type="InterPro" id="IPR036909">
    <property type="entry name" value="Cyt_c-like_dom_sf"/>
</dbReference>
<evidence type="ECO:0000256" key="12">
    <source>
        <dbReference type="ARBA" id="ARBA00023008"/>
    </source>
</evidence>
<keyword evidence="18" id="KW-1185">Reference proteome</keyword>
<dbReference type="GO" id="GO:0050421">
    <property type="term" value="F:nitrite reductase (NO-forming) activity"/>
    <property type="evidence" value="ECO:0007669"/>
    <property type="project" value="UniProtKB-EC"/>
</dbReference>
<comment type="similarity">
    <text evidence="3">Belongs to the multicopper oxidase family.</text>
</comment>
<evidence type="ECO:0000313" key="17">
    <source>
        <dbReference type="EMBL" id="PZX55789.1"/>
    </source>
</evidence>
<dbReference type="Pfam" id="PF07732">
    <property type="entry name" value="Cu-oxidase_3"/>
    <property type="match status" value="1"/>
</dbReference>
<dbReference type="PROSITE" id="PS51257">
    <property type="entry name" value="PROKAR_LIPOPROTEIN"/>
    <property type="match status" value="1"/>
</dbReference>
<evidence type="ECO:0000256" key="15">
    <source>
        <dbReference type="PROSITE-ProRule" id="PRU00433"/>
    </source>
</evidence>
<keyword evidence="7 15" id="KW-0349">Heme</keyword>
<evidence type="ECO:0000256" key="1">
    <source>
        <dbReference type="ARBA" id="ARBA00001960"/>
    </source>
</evidence>
<dbReference type="OrthoDB" id="9811395at2"/>
<proteinExistence type="inferred from homology"/>
<dbReference type="CDD" id="cd11020">
    <property type="entry name" value="CuRO_1_CuNIR"/>
    <property type="match status" value="1"/>
</dbReference>
<keyword evidence="10" id="KW-0560">Oxidoreductase</keyword>
<evidence type="ECO:0000256" key="9">
    <source>
        <dbReference type="ARBA" id="ARBA00022737"/>
    </source>
</evidence>
<dbReference type="Proteomes" id="UP000248882">
    <property type="component" value="Unassembled WGS sequence"/>
</dbReference>
<evidence type="ECO:0000256" key="7">
    <source>
        <dbReference type="ARBA" id="ARBA00022617"/>
    </source>
</evidence>
<comment type="cofactor">
    <cofactor evidence="2 14">
        <name>Cu(2+)</name>
        <dbReference type="ChEBI" id="CHEBI:29036"/>
    </cofactor>
</comment>
<keyword evidence="8 14" id="KW-0479">Metal-binding</keyword>
<dbReference type="InterPro" id="IPR011707">
    <property type="entry name" value="Cu-oxidase-like_N"/>
</dbReference>
<evidence type="ECO:0000259" key="16">
    <source>
        <dbReference type="PROSITE" id="PS51007"/>
    </source>
</evidence>
<dbReference type="PROSITE" id="PS51007">
    <property type="entry name" value="CYTC"/>
    <property type="match status" value="1"/>
</dbReference>
<evidence type="ECO:0000256" key="3">
    <source>
        <dbReference type="ARBA" id="ARBA00010609"/>
    </source>
</evidence>
<dbReference type="GO" id="GO:0009055">
    <property type="term" value="F:electron transfer activity"/>
    <property type="evidence" value="ECO:0007669"/>
    <property type="project" value="InterPro"/>
</dbReference>
<evidence type="ECO:0000256" key="10">
    <source>
        <dbReference type="ARBA" id="ARBA00023002"/>
    </source>
</evidence>
<comment type="subunit">
    <text evidence="4">Homotrimer.</text>
</comment>
<evidence type="ECO:0000256" key="14">
    <source>
        <dbReference type="PIRSR" id="PIRSR601287-1"/>
    </source>
</evidence>
<evidence type="ECO:0000256" key="8">
    <source>
        <dbReference type="ARBA" id="ARBA00022723"/>
    </source>
</evidence>
<dbReference type="Pfam" id="PF00034">
    <property type="entry name" value="Cytochrom_C"/>
    <property type="match status" value="1"/>
</dbReference>
<evidence type="ECO:0000313" key="18">
    <source>
        <dbReference type="Proteomes" id="UP000248882"/>
    </source>
</evidence>
<keyword evidence="11 15" id="KW-0408">Iron</keyword>
<dbReference type="SUPFAM" id="SSF49503">
    <property type="entry name" value="Cupredoxins"/>
    <property type="match status" value="2"/>
</dbReference>
<dbReference type="CDD" id="cd04208">
    <property type="entry name" value="CuRO_2_CuNIR"/>
    <property type="match status" value="1"/>
</dbReference>
<organism evidence="17 18">
    <name type="scientific">Algoriphagus chordae</name>
    <dbReference type="NCBI Taxonomy" id="237019"/>
    <lineage>
        <taxon>Bacteria</taxon>
        <taxon>Pseudomonadati</taxon>
        <taxon>Bacteroidota</taxon>
        <taxon>Cytophagia</taxon>
        <taxon>Cytophagales</taxon>
        <taxon>Cyclobacteriaceae</taxon>
        <taxon>Algoriphagus</taxon>
    </lineage>
</organism>
<dbReference type="InterPro" id="IPR051459">
    <property type="entry name" value="Cytochrome_c-type_DH"/>
</dbReference>
<dbReference type="FunFam" id="2.60.40.420:FF:000093">
    <property type="entry name" value="Copper-containing nitrite reductase"/>
    <property type="match status" value="1"/>
</dbReference>
<comment type="catalytic activity">
    <reaction evidence="13">
        <text>nitric oxide + Fe(III)-[cytochrome c] + H2O = Fe(II)-[cytochrome c] + nitrite + 2 H(+)</text>
        <dbReference type="Rhea" id="RHEA:15233"/>
        <dbReference type="Rhea" id="RHEA-COMP:10350"/>
        <dbReference type="Rhea" id="RHEA-COMP:14399"/>
        <dbReference type="ChEBI" id="CHEBI:15377"/>
        <dbReference type="ChEBI" id="CHEBI:15378"/>
        <dbReference type="ChEBI" id="CHEBI:16301"/>
        <dbReference type="ChEBI" id="CHEBI:16480"/>
        <dbReference type="ChEBI" id="CHEBI:29033"/>
        <dbReference type="ChEBI" id="CHEBI:29034"/>
        <dbReference type="EC" id="1.7.2.1"/>
    </reaction>
</comment>
<feature type="binding site" description="type 1 copper site" evidence="14">
    <location>
        <position position="121"/>
    </location>
    <ligand>
        <name>Cu cation</name>
        <dbReference type="ChEBI" id="CHEBI:23378"/>
        <label>1</label>
    </ligand>
</feature>
<feature type="binding site" description="type 1 copper site" evidence="14">
    <location>
        <position position="175"/>
    </location>
    <ligand>
        <name>Cu cation</name>
        <dbReference type="ChEBI" id="CHEBI:23378"/>
        <label>1</label>
    </ligand>
</feature>
<dbReference type="AlphaFoldDB" id="A0A2W7RMN0"/>
<reference evidence="17 18" key="1">
    <citation type="submission" date="2018-06" db="EMBL/GenBank/DDBJ databases">
        <title>Genomic Encyclopedia of Archaeal and Bacterial Type Strains, Phase II (KMG-II): from individual species to whole genera.</title>
        <authorList>
            <person name="Goeker M."/>
        </authorList>
    </citation>
    <scope>NUCLEOTIDE SEQUENCE [LARGE SCALE GENOMIC DNA]</scope>
    <source>
        <strain evidence="17 18">DSM 19830</strain>
    </source>
</reference>
<evidence type="ECO:0000256" key="11">
    <source>
        <dbReference type="ARBA" id="ARBA00023004"/>
    </source>
</evidence>
<dbReference type="InterPro" id="IPR001287">
    <property type="entry name" value="NO2-reductase_Cu"/>
</dbReference>
<dbReference type="GO" id="GO:0020037">
    <property type="term" value="F:heme binding"/>
    <property type="evidence" value="ECO:0007669"/>
    <property type="project" value="InterPro"/>
</dbReference>
<evidence type="ECO:0000256" key="13">
    <source>
        <dbReference type="ARBA" id="ARBA00049340"/>
    </source>
</evidence>
<dbReference type="InterPro" id="IPR009056">
    <property type="entry name" value="Cyt_c-like_dom"/>
</dbReference>
<comment type="caution">
    <text evidence="17">The sequence shown here is derived from an EMBL/GenBank/DDBJ whole genome shotgun (WGS) entry which is preliminary data.</text>
</comment>
<dbReference type="EC" id="1.7.2.1" evidence="5"/>
<evidence type="ECO:0000256" key="2">
    <source>
        <dbReference type="ARBA" id="ARBA00001973"/>
    </source>
</evidence>
<dbReference type="PANTHER" id="PTHR35008">
    <property type="entry name" value="BLL4482 PROTEIN-RELATED"/>
    <property type="match status" value="1"/>
</dbReference>
<dbReference type="RefSeq" id="WP_111317083.1">
    <property type="nucleotide sequence ID" value="NZ_QKZT01000003.1"/>
</dbReference>
<feature type="binding site" description="type 1 copper site" evidence="14">
    <location>
        <position position="161"/>
    </location>
    <ligand>
        <name>Cu cation</name>
        <dbReference type="ChEBI" id="CHEBI:23378"/>
        <label>1</label>
    </ligand>
</feature>
<evidence type="ECO:0000256" key="5">
    <source>
        <dbReference type="ARBA" id="ARBA00011882"/>
    </source>
</evidence>
<dbReference type="Gene3D" id="1.10.760.10">
    <property type="entry name" value="Cytochrome c-like domain"/>
    <property type="match status" value="1"/>
</dbReference>
<dbReference type="SUPFAM" id="SSF46626">
    <property type="entry name" value="Cytochrome c"/>
    <property type="match status" value="1"/>
</dbReference>
<feature type="binding site" description="type 1 copper site" evidence="14">
    <location>
        <position position="316"/>
    </location>
    <ligand>
        <name>Cu cation</name>
        <dbReference type="ChEBI" id="CHEBI:23378"/>
        <label>1</label>
    </ligand>
</feature>
<keyword evidence="12 14" id="KW-0186">Copper</keyword>
<comment type="cofactor">
    <cofactor evidence="1 14">
        <name>Cu(+)</name>
        <dbReference type="ChEBI" id="CHEBI:49552"/>
    </cofactor>
</comment>
<sequence length="484" mass="51622">MKYRLESRWIKLLFLGVIISLAGCSGGSHESGESAVDIKTNGKITAQLTSPPHVPDPIGSRPAKHVLVDMEILEEEAQMANGVSYIYWTFGGSVPGSFIRTRLGDEVEFTLKNHPNNKLPHNIDLHAVTGPGGGASSSFVAPGHEITFSFKTLNPGLYVYHCATAPVGMHIANGMYGLILVEPPGGLPTVDKEYYVMQGDFYTKGSNGEPGLQPFDMQKAIDEDADYVVFNGSTNALTGDNALTAEVGETIRLYVGNGGPNLTSSFHVIGEIFDRVHVEGGKLINHDVQTTLIPPGGAAIVEFKVEAPGTLVLVDHAIFRAFNKGALGMLNVTGDENADVYSGTIQEGIYQPEGGTIQTMPGDKGAPAAPQAASLSERIENGKRLYARTCLACHQEEGQGIPSAFPPLAKSDYLNADVDRAISIVLHGLSGEIEVNGETYNSVMTAQTLSDEEVASVLTYVYNSWGNNGTEVTPIMVTKAKSSH</sequence>
<dbReference type="PRINTS" id="PR00695">
    <property type="entry name" value="CUNO2RDTASE"/>
</dbReference>
<dbReference type="NCBIfam" id="TIGR02376">
    <property type="entry name" value="Cu_nitrite_red"/>
    <property type="match status" value="1"/>
</dbReference>
<dbReference type="InterPro" id="IPR008972">
    <property type="entry name" value="Cupredoxin"/>
</dbReference>
<feature type="binding site" description="type 1 copper site" evidence="14">
    <location>
        <position position="162"/>
    </location>
    <ligand>
        <name>Cu cation</name>
        <dbReference type="ChEBI" id="CHEBI:23378"/>
        <label>1</label>
    </ligand>
</feature>
<accession>A0A2W7RMN0</accession>
<name>A0A2W7RMN0_9BACT</name>
<protein>
    <recommendedName>
        <fullName evidence="6">Copper-containing nitrite reductase</fullName>
        <ecNumber evidence="5">1.7.2.1</ecNumber>
    </recommendedName>
</protein>
<feature type="binding site" description="type 1 copper site" evidence="14">
    <location>
        <position position="170"/>
    </location>
    <ligand>
        <name>Cu cation</name>
        <dbReference type="ChEBI" id="CHEBI:23378"/>
        <label>1</label>
    </ligand>
</feature>
<keyword evidence="9" id="KW-0677">Repeat</keyword>
<evidence type="ECO:0000256" key="6">
    <source>
        <dbReference type="ARBA" id="ARBA00017290"/>
    </source>
</evidence>
<dbReference type="GO" id="GO:0005507">
    <property type="term" value="F:copper ion binding"/>
    <property type="evidence" value="ECO:0007669"/>
    <property type="project" value="InterPro"/>
</dbReference>
<feature type="binding site" description="type 1 copper site" evidence="14">
    <location>
        <position position="126"/>
    </location>
    <ligand>
        <name>Cu cation</name>
        <dbReference type="ChEBI" id="CHEBI:23378"/>
        <label>1</label>
    </ligand>
</feature>